<keyword evidence="1" id="KW-0812">Transmembrane</keyword>
<dbReference type="EMBL" id="UOEU01000406">
    <property type="protein sequence ID" value="VAW32924.1"/>
    <property type="molecule type" value="Genomic_DNA"/>
</dbReference>
<name>A0A3B0VMR7_9ZZZZ</name>
<feature type="transmembrane region" description="Helical" evidence="1">
    <location>
        <begin position="82"/>
        <end position="100"/>
    </location>
</feature>
<dbReference type="AlphaFoldDB" id="A0A3B0VMR7"/>
<evidence type="ECO:0000256" key="1">
    <source>
        <dbReference type="SAM" id="Phobius"/>
    </source>
</evidence>
<evidence type="ECO:0000313" key="2">
    <source>
        <dbReference type="EMBL" id="VAW32924.1"/>
    </source>
</evidence>
<organism evidence="2">
    <name type="scientific">hydrothermal vent metagenome</name>
    <dbReference type="NCBI Taxonomy" id="652676"/>
    <lineage>
        <taxon>unclassified sequences</taxon>
        <taxon>metagenomes</taxon>
        <taxon>ecological metagenomes</taxon>
    </lineage>
</organism>
<protein>
    <submittedName>
        <fullName evidence="2">Uncharacterized protein</fullName>
    </submittedName>
</protein>
<gene>
    <name evidence="2" type="ORF">MNBD_CHLOROFLEXI01-767</name>
</gene>
<accession>A0A3B0VMR7</accession>
<reference evidence="2" key="1">
    <citation type="submission" date="2018-06" db="EMBL/GenBank/DDBJ databases">
        <authorList>
            <person name="Zhirakovskaya E."/>
        </authorList>
    </citation>
    <scope>NUCLEOTIDE SEQUENCE</scope>
</reference>
<keyword evidence="1" id="KW-1133">Transmembrane helix</keyword>
<sequence length="132" mass="14981">MIETKTSWNDSGYDCDHCGGQILERTDQETGQSARVCYQCEVCGCQWRLDGEVLRVGNMPSCQRAQRVRIESQEKEPLNPTTMWVTAGGGILLLLGIIYFGGLVAIRFLLPLVIAFFVARAIYKMGKERMWW</sequence>
<keyword evidence="1" id="KW-0472">Membrane</keyword>
<proteinExistence type="predicted"/>
<feature type="transmembrane region" description="Helical" evidence="1">
    <location>
        <begin position="106"/>
        <end position="123"/>
    </location>
</feature>